<proteinExistence type="predicted"/>
<dbReference type="GO" id="GO:0008168">
    <property type="term" value="F:methyltransferase activity"/>
    <property type="evidence" value="ECO:0007669"/>
    <property type="project" value="UniProtKB-KW"/>
</dbReference>
<evidence type="ECO:0000259" key="1">
    <source>
        <dbReference type="Pfam" id="PF06983"/>
    </source>
</evidence>
<dbReference type="InterPro" id="IPR009725">
    <property type="entry name" value="3_dmu_93_MTrfase"/>
</dbReference>
<evidence type="ECO:0000313" key="2">
    <source>
        <dbReference type="EMBL" id="TDN43423.1"/>
    </source>
</evidence>
<evidence type="ECO:0000313" key="3">
    <source>
        <dbReference type="Proteomes" id="UP000295764"/>
    </source>
</evidence>
<keyword evidence="2" id="KW-0830">Ubiquinone</keyword>
<dbReference type="STRING" id="2035.RU06_02050"/>
<dbReference type="PANTHER" id="PTHR33990">
    <property type="entry name" value="PROTEIN YJDN-RELATED"/>
    <property type="match status" value="1"/>
</dbReference>
<dbReference type="RefSeq" id="WP_133520286.1">
    <property type="nucleotide sequence ID" value="NZ_SNVW01000008.1"/>
</dbReference>
<dbReference type="EMBL" id="SNVW01000008">
    <property type="protein sequence ID" value="TDN43423.1"/>
    <property type="molecule type" value="Genomic_DNA"/>
</dbReference>
<dbReference type="Gene3D" id="3.10.180.10">
    <property type="entry name" value="2,3-Dihydroxybiphenyl 1,2-Dioxygenase, domain 1"/>
    <property type="match status" value="1"/>
</dbReference>
<dbReference type="Pfam" id="PF06983">
    <property type="entry name" value="3-dmu-9_3-mt"/>
    <property type="match status" value="1"/>
</dbReference>
<dbReference type="Proteomes" id="UP000295764">
    <property type="component" value="Unassembled WGS sequence"/>
</dbReference>
<feature type="domain" description="PhnB-like" evidence="1">
    <location>
        <begin position="3"/>
        <end position="111"/>
    </location>
</feature>
<sequence>MPSITPFLWYDDQAEHAAEHYVSLFPDSRIDSVAKAPDGQTLVVEFTLLGRGYRAMNGGPGHEHSDAVSFQVDVDTQDELDRIWDALLADGGRPSMCGWLFDRWGVAWQVTPSMMGELMTGSGDPEANARVFQAMLQMSKLDIPALQAAAAGR</sequence>
<dbReference type="CDD" id="cd06588">
    <property type="entry name" value="PhnB_like"/>
    <property type="match status" value="1"/>
</dbReference>
<name>A0A4R6DFY4_9MICO</name>
<comment type="caution">
    <text evidence="2">The sequence shown here is derived from an EMBL/GenBank/DDBJ whole genome shotgun (WGS) entry which is preliminary data.</text>
</comment>
<keyword evidence="2" id="KW-0489">Methyltransferase</keyword>
<keyword evidence="2" id="KW-0808">Transferase</keyword>
<dbReference type="GO" id="GO:0032259">
    <property type="term" value="P:methylation"/>
    <property type="evidence" value="ECO:0007669"/>
    <property type="project" value="UniProtKB-KW"/>
</dbReference>
<organism evidence="2 3">
    <name type="scientific">Curtobacterium flaccumfaciens</name>
    <dbReference type="NCBI Taxonomy" id="2035"/>
    <lineage>
        <taxon>Bacteria</taxon>
        <taxon>Bacillati</taxon>
        <taxon>Actinomycetota</taxon>
        <taxon>Actinomycetes</taxon>
        <taxon>Micrococcales</taxon>
        <taxon>Microbacteriaceae</taxon>
        <taxon>Curtobacterium</taxon>
    </lineage>
</organism>
<dbReference type="PANTHER" id="PTHR33990:SF2">
    <property type="entry name" value="PHNB-LIKE DOMAIN-CONTAINING PROTEIN"/>
    <property type="match status" value="1"/>
</dbReference>
<gene>
    <name evidence="2" type="ORF">EDF64_10893</name>
</gene>
<dbReference type="InterPro" id="IPR029068">
    <property type="entry name" value="Glyas_Bleomycin-R_OHBP_Dase"/>
</dbReference>
<reference evidence="2 3" key="1">
    <citation type="submission" date="2019-03" db="EMBL/GenBank/DDBJ databases">
        <title>Genomic analyses of the natural microbiome of Caenorhabditis elegans.</title>
        <authorList>
            <person name="Samuel B."/>
        </authorList>
    </citation>
    <scope>NUCLEOTIDE SEQUENCE [LARGE SCALE GENOMIC DNA]</scope>
    <source>
        <strain evidence="2 3">JUb65</strain>
    </source>
</reference>
<dbReference type="OrthoDB" id="9806473at2"/>
<accession>A0A4R6DFY4</accession>
<dbReference type="InterPro" id="IPR028973">
    <property type="entry name" value="PhnB-like"/>
</dbReference>
<dbReference type="AlphaFoldDB" id="A0A4R6DFY4"/>
<dbReference type="SUPFAM" id="SSF54593">
    <property type="entry name" value="Glyoxalase/Bleomycin resistance protein/Dihydroxybiphenyl dioxygenase"/>
    <property type="match status" value="1"/>
</dbReference>
<protein>
    <submittedName>
        <fullName evidence="2">Putative 3-demethylubiquinone-9 3-methyltransferase (Glyoxalase superfamily)</fullName>
    </submittedName>
</protein>
<dbReference type="PIRSF" id="PIRSF021700">
    <property type="entry name" value="3_dmu_93_MTrfase"/>
    <property type="match status" value="1"/>
</dbReference>